<dbReference type="EMBL" id="CWGJ01000011">
    <property type="protein sequence ID" value="CRX38065.1"/>
    <property type="molecule type" value="Genomic_DNA"/>
</dbReference>
<protein>
    <submittedName>
        <fullName evidence="1">Conserved putative secreted protein</fullName>
    </submittedName>
</protein>
<accession>A0A0H5E4B8</accession>
<name>A0A0H5E4B8_9BACT</name>
<proteinExistence type="predicted"/>
<evidence type="ECO:0000313" key="1">
    <source>
        <dbReference type="EMBL" id="CRX38065.1"/>
    </source>
</evidence>
<evidence type="ECO:0000313" key="2">
    <source>
        <dbReference type="Proteomes" id="UP000220251"/>
    </source>
</evidence>
<sequence length="215" mass="24056">MGPLKLTHINRGLKTFSSLSFLTFFLASQALHSEIQTIRVDWTPGFCLAPCEETLRQKLAASPNVAKSDVPPGASQATIRWKPDKKFSYQTLNFLIKGAGVKINQVFITAQGKIRHDSNDVYLVSQGDNTRFTLLSPIYVSMNPTQGQVGHNLDSYKLSASVREELINNQKEDKIVTVKGVLFDPWRYGELYLIMDSHSASAPVKKNERRTAGQR</sequence>
<dbReference type="RefSeq" id="WP_098037919.1">
    <property type="nucleotide sequence ID" value="NZ_CWGJ01000011.1"/>
</dbReference>
<dbReference type="AlphaFoldDB" id="A0A0H5E4B8"/>
<organism evidence="1 2">
    <name type="scientific">Estrella lausannensis</name>
    <dbReference type="NCBI Taxonomy" id="483423"/>
    <lineage>
        <taxon>Bacteria</taxon>
        <taxon>Pseudomonadati</taxon>
        <taxon>Chlamydiota</taxon>
        <taxon>Chlamydiia</taxon>
        <taxon>Parachlamydiales</taxon>
        <taxon>Candidatus Criblamydiaceae</taxon>
        <taxon>Estrella</taxon>
    </lineage>
</organism>
<dbReference type="OrthoDB" id="21458at2"/>
<keyword evidence="2" id="KW-1185">Reference proteome</keyword>
<reference evidence="2" key="1">
    <citation type="submission" date="2015-06" db="EMBL/GenBank/DDBJ databases">
        <authorList>
            <person name="Bertelli C."/>
        </authorList>
    </citation>
    <scope>NUCLEOTIDE SEQUENCE [LARGE SCALE GENOMIC DNA]</scope>
    <source>
        <strain evidence="2">CRIB-30</strain>
    </source>
</reference>
<dbReference type="Proteomes" id="UP000220251">
    <property type="component" value="Unassembled WGS sequence"/>
</dbReference>
<gene>
    <name evidence="1" type="ORF">ELAC_0713</name>
</gene>